<feature type="compositionally biased region" description="Basic and acidic residues" evidence="11">
    <location>
        <begin position="800"/>
        <end position="809"/>
    </location>
</feature>
<dbReference type="SMART" id="SM00487">
    <property type="entry name" value="DEXDc"/>
    <property type="match status" value="1"/>
</dbReference>
<dbReference type="EC" id="5.6.2.4" evidence="10"/>
<dbReference type="InterPro" id="IPR032284">
    <property type="entry name" value="RecQ_Zn-bd"/>
</dbReference>
<dbReference type="InterPro" id="IPR036390">
    <property type="entry name" value="WH_DNA-bd_sf"/>
</dbReference>
<comment type="catalytic activity">
    <reaction evidence="9 10">
        <text>Couples ATP hydrolysis with the unwinding of duplex DNA by translocating in the 3'-5' direction.</text>
        <dbReference type="EC" id="5.6.2.4"/>
    </reaction>
</comment>
<dbReference type="AlphaFoldDB" id="A0AAV7E3I4"/>
<dbReference type="GO" id="GO:0005634">
    <property type="term" value="C:nucleus"/>
    <property type="evidence" value="ECO:0007669"/>
    <property type="project" value="UniProtKB-SubCell"/>
</dbReference>
<dbReference type="PANTHER" id="PTHR13710:SF120">
    <property type="entry name" value="BIFUNCTIONAL 3'-5' EXONUCLEASE_ATP-DEPENDENT HELICASE WRN"/>
    <property type="match status" value="1"/>
</dbReference>
<dbReference type="InterPro" id="IPR027417">
    <property type="entry name" value="P-loop_NTPase"/>
</dbReference>
<dbReference type="FunFam" id="1.10.10.10:FF:000513">
    <property type="entry name" value="ATP-dependent DNA helicase"/>
    <property type="match status" value="1"/>
</dbReference>
<keyword evidence="8" id="KW-0413">Isomerase</keyword>
<evidence type="ECO:0000256" key="2">
    <source>
        <dbReference type="ARBA" id="ARBA00005446"/>
    </source>
</evidence>
<reference evidence="15 16" key="1">
    <citation type="submission" date="2021-07" db="EMBL/GenBank/DDBJ databases">
        <title>The Aristolochia fimbriata genome: insights into angiosperm evolution, floral development and chemical biosynthesis.</title>
        <authorList>
            <person name="Jiao Y."/>
        </authorList>
    </citation>
    <scope>NUCLEOTIDE SEQUENCE [LARGE SCALE GENOMIC DNA]</scope>
    <source>
        <strain evidence="15">IBCAS-2021</strain>
        <tissue evidence="15">Leaf</tissue>
    </source>
</reference>
<dbReference type="FunFam" id="3.40.50.300:FF:001450">
    <property type="entry name" value="ATP-dependent DNA helicase"/>
    <property type="match status" value="1"/>
</dbReference>
<dbReference type="Gene3D" id="1.10.150.80">
    <property type="entry name" value="HRDC domain"/>
    <property type="match status" value="1"/>
</dbReference>
<dbReference type="SUPFAM" id="SSF46785">
    <property type="entry name" value="Winged helix' DNA-binding domain"/>
    <property type="match status" value="1"/>
</dbReference>
<keyword evidence="3 10" id="KW-0547">Nucleotide-binding</keyword>
<comment type="cofactor">
    <cofactor evidence="1">
        <name>Zn(2+)</name>
        <dbReference type="ChEBI" id="CHEBI:29105"/>
    </cofactor>
</comment>
<dbReference type="Pfam" id="PF00271">
    <property type="entry name" value="Helicase_C"/>
    <property type="match status" value="1"/>
</dbReference>
<feature type="compositionally biased region" description="Polar residues" evidence="11">
    <location>
        <begin position="810"/>
        <end position="820"/>
    </location>
</feature>
<evidence type="ECO:0000313" key="15">
    <source>
        <dbReference type="EMBL" id="KAG9443392.1"/>
    </source>
</evidence>
<evidence type="ECO:0000256" key="1">
    <source>
        <dbReference type="ARBA" id="ARBA00001947"/>
    </source>
</evidence>
<comment type="catalytic activity">
    <reaction evidence="10">
        <text>ATP + H2O = ADP + phosphate + H(+)</text>
        <dbReference type="Rhea" id="RHEA:13065"/>
        <dbReference type="ChEBI" id="CHEBI:15377"/>
        <dbReference type="ChEBI" id="CHEBI:15378"/>
        <dbReference type="ChEBI" id="CHEBI:30616"/>
        <dbReference type="ChEBI" id="CHEBI:43474"/>
        <dbReference type="ChEBI" id="CHEBI:456216"/>
    </reaction>
</comment>
<comment type="caution">
    <text evidence="15">The sequence shown here is derived from an EMBL/GenBank/DDBJ whole genome shotgun (WGS) entry which is preliminary data.</text>
</comment>
<dbReference type="Pfam" id="PF09382">
    <property type="entry name" value="RQC"/>
    <property type="match status" value="1"/>
</dbReference>
<dbReference type="Gene3D" id="1.10.10.10">
    <property type="entry name" value="Winged helix-like DNA-binding domain superfamily/Winged helix DNA-binding domain"/>
    <property type="match status" value="1"/>
</dbReference>
<evidence type="ECO:0000259" key="14">
    <source>
        <dbReference type="PROSITE" id="PS51194"/>
    </source>
</evidence>
<dbReference type="GO" id="GO:0006260">
    <property type="term" value="P:DNA replication"/>
    <property type="evidence" value="ECO:0007669"/>
    <property type="project" value="InterPro"/>
</dbReference>
<dbReference type="SMART" id="SM00341">
    <property type="entry name" value="HRDC"/>
    <property type="match status" value="1"/>
</dbReference>
<dbReference type="SUPFAM" id="SSF47819">
    <property type="entry name" value="HRDC-like"/>
    <property type="match status" value="1"/>
</dbReference>
<keyword evidence="4 10" id="KW-0378">Hydrolase</keyword>
<dbReference type="GO" id="GO:0005694">
    <property type="term" value="C:chromosome"/>
    <property type="evidence" value="ECO:0007669"/>
    <property type="project" value="TreeGrafter"/>
</dbReference>
<comment type="subcellular location">
    <subcellularLocation>
        <location evidence="10">Nucleus</location>
    </subcellularLocation>
</comment>
<evidence type="ECO:0000256" key="7">
    <source>
        <dbReference type="ARBA" id="ARBA00023125"/>
    </source>
</evidence>
<accession>A0AAV7E3I4</accession>
<dbReference type="Pfam" id="PF00270">
    <property type="entry name" value="DEAD"/>
    <property type="match status" value="1"/>
</dbReference>
<dbReference type="Gene3D" id="3.40.50.300">
    <property type="entry name" value="P-loop containing nucleotide triphosphate hydrolases"/>
    <property type="match status" value="2"/>
</dbReference>
<keyword evidence="6 10" id="KW-0067">ATP-binding</keyword>
<dbReference type="Pfam" id="PF00570">
    <property type="entry name" value="HRDC"/>
    <property type="match status" value="1"/>
</dbReference>
<protein>
    <recommendedName>
        <fullName evidence="10">ATP-dependent DNA helicase</fullName>
        <ecNumber evidence="10">5.6.2.4</ecNumber>
    </recommendedName>
</protein>
<dbReference type="PANTHER" id="PTHR13710">
    <property type="entry name" value="DNA HELICASE RECQ FAMILY MEMBER"/>
    <property type="match status" value="1"/>
</dbReference>
<dbReference type="GO" id="GO:0005737">
    <property type="term" value="C:cytoplasm"/>
    <property type="evidence" value="ECO:0007669"/>
    <property type="project" value="TreeGrafter"/>
</dbReference>
<dbReference type="InterPro" id="IPR018982">
    <property type="entry name" value="RQC_domain"/>
</dbReference>
<keyword evidence="5 10" id="KW-0347">Helicase</keyword>
<gene>
    <name evidence="15" type="ORF">H6P81_014732</name>
</gene>
<evidence type="ECO:0000256" key="5">
    <source>
        <dbReference type="ARBA" id="ARBA00022806"/>
    </source>
</evidence>
<dbReference type="GO" id="GO:0003677">
    <property type="term" value="F:DNA binding"/>
    <property type="evidence" value="ECO:0007669"/>
    <property type="project" value="UniProtKB-KW"/>
</dbReference>
<dbReference type="InterPro" id="IPR014001">
    <property type="entry name" value="Helicase_ATP-bd"/>
</dbReference>
<evidence type="ECO:0000259" key="12">
    <source>
        <dbReference type="PROSITE" id="PS50967"/>
    </source>
</evidence>
<dbReference type="Pfam" id="PF14493">
    <property type="entry name" value="HTH_40"/>
    <property type="match status" value="1"/>
</dbReference>
<dbReference type="GO" id="GO:0005524">
    <property type="term" value="F:ATP binding"/>
    <property type="evidence" value="ECO:0007669"/>
    <property type="project" value="UniProtKB-KW"/>
</dbReference>
<feature type="domain" description="Helicase C-terminal" evidence="14">
    <location>
        <begin position="218"/>
        <end position="369"/>
    </location>
</feature>
<dbReference type="GO" id="GO:0000724">
    <property type="term" value="P:double-strand break repair via homologous recombination"/>
    <property type="evidence" value="ECO:0007669"/>
    <property type="project" value="TreeGrafter"/>
</dbReference>
<dbReference type="PROSITE" id="PS50967">
    <property type="entry name" value="HRDC"/>
    <property type="match status" value="1"/>
</dbReference>
<dbReference type="PROSITE" id="PS51194">
    <property type="entry name" value="HELICASE_CTER"/>
    <property type="match status" value="1"/>
</dbReference>
<dbReference type="GO" id="GO:0009378">
    <property type="term" value="F:four-way junction helicase activity"/>
    <property type="evidence" value="ECO:0007669"/>
    <property type="project" value="TreeGrafter"/>
</dbReference>
<dbReference type="InterPro" id="IPR029491">
    <property type="entry name" value="Helicase_HTH"/>
</dbReference>
<keyword evidence="10" id="KW-0539">Nucleus</keyword>
<dbReference type="InterPro" id="IPR036388">
    <property type="entry name" value="WH-like_DNA-bd_sf"/>
</dbReference>
<evidence type="ECO:0000256" key="3">
    <source>
        <dbReference type="ARBA" id="ARBA00022741"/>
    </source>
</evidence>
<dbReference type="InterPro" id="IPR044876">
    <property type="entry name" value="HRDC_dom_sf"/>
</dbReference>
<keyword evidence="16" id="KW-1185">Reference proteome</keyword>
<keyword evidence="7" id="KW-0238">DNA-binding</keyword>
<dbReference type="GO" id="GO:0043138">
    <property type="term" value="F:3'-5' DNA helicase activity"/>
    <property type="evidence" value="ECO:0007669"/>
    <property type="project" value="UniProtKB-EC"/>
</dbReference>
<dbReference type="SMART" id="SM00956">
    <property type="entry name" value="RQC"/>
    <property type="match status" value="1"/>
</dbReference>
<dbReference type="Proteomes" id="UP000825729">
    <property type="component" value="Unassembled WGS sequence"/>
</dbReference>
<dbReference type="InterPro" id="IPR011545">
    <property type="entry name" value="DEAD/DEAH_box_helicase_dom"/>
</dbReference>
<comment type="similarity">
    <text evidence="2 10">Belongs to the helicase family. RecQ subfamily.</text>
</comment>
<evidence type="ECO:0000256" key="4">
    <source>
        <dbReference type="ARBA" id="ARBA00022801"/>
    </source>
</evidence>
<feature type="domain" description="HRDC" evidence="12">
    <location>
        <begin position="550"/>
        <end position="630"/>
    </location>
</feature>
<dbReference type="CDD" id="cd17920">
    <property type="entry name" value="DEXHc_RecQ"/>
    <property type="match status" value="1"/>
</dbReference>
<dbReference type="EMBL" id="JAINDJ010000006">
    <property type="protein sequence ID" value="KAG9443392.1"/>
    <property type="molecule type" value="Genomic_DNA"/>
</dbReference>
<dbReference type="InterPro" id="IPR002121">
    <property type="entry name" value="HRDC_dom"/>
</dbReference>
<dbReference type="GO" id="GO:0016787">
    <property type="term" value="F:hydrolase activity"/>
    <property type="evidence" value="ECO:0007669"/>
    <property type="project" value="UniProtKB-KW"/>
</dbReference>
<evidence type="ECO:0000256" key="8">
    <source>
        <dbReference type="ARBA" id="ARBA00023235"/>
    </source>
</evidence>
<name>A0AAV7E3I4_ARIFI</name>
<dbReference type="InterPro" id="IPR010997">
    <property type="entry name" value="HRDC-like_sf"/>
</dbReference>
<proteinExistence type="inferred from homology"/>
<dbReference type="InterPro" id="IPR004589">
    <property type="entry name" value="DNA_helicase_ATP-dep_RecQ"/>
</dbReference>
<evidence type="ECO:0000256" key="9">
    <source>
        <dbReference type="ARBA" id="ARBA00034617"/>
    </source>
</evidence>
<evidence type="ECO:0000256" key="10">
    <source>
        <dbReference type="RuleBase" id="RU364117"/>
    </source>
</evidence>
<evidence type="ECO:0000256" key="11">
    <source>
        <dbReference type="SAM" id="MobiDB-lite"/>
    </source>
</evidence>
<dbReference type="PROSITE" id="PS51192">
    <property type="entry name" value="HELICASE_ATP_BIND_1"/>
    <property type="match status" value="1"/>
</dbReference>
<evidence type="ECO:0000313" key="16">
    <source>
        <dbReference type="Proteomes" id="UP000825729"/>
    </source>
</evidence>
<dbReference type="NCBIfam" id="TIGR00614">
    <property type="entry name" value="recQ_fam"/>
    <property type="match status" value="1"/>
</dbReference>
<organism evidence="15 16">
    <name type="scientific">Aristolochia fimbriata</name>
    <name type="common">White veined hardy Dutchman's pipe vine</name>
    <dbReference type="NCBI Taxonomy" id="158543"/>
    <lineage>
        <taxon>Eukaryota</taxon>
        <taxon>Viridiplantae</taxon>
        <taxon>Streptophyta</taxon>
        <taxon>Embryophyta</taxon>
        <taxon>Tracheophyta</taxon>
        <taxon>Spermatophyta</taxon>
        <taxon>Magnoliopsida</taxon>
        <taxon>Magnoliidae</taxon>
        <taxon>Piperales</taxon>
        <taxon>Aristolochiaceae</taxon>
        <taxon>Aristolochia</taxon>
    </lineage>
</organism>
<feature type="domain" description="Helicase ATP-binding" evidence="13">
    <location>
        <begin position="27"/>
        <end position="194"/>
    </location>
</feature>
<dbReference type="InterPro" id="IPR001650">
    <property type="entry name" value="Helicase_C-like"/>
</dbReference>
<dbReference type="Pfam" id="PF16124">
    <property type="entry name" value="RecQ_Zn_bind"/>
    <property type="match status" value="1"/>
</dbReference>
<dbReference type="SUPFAM" id="SSF52540">
    <property type="entry name" value="P-loop containing nucleoside triphosphate hydrolases"/>
    <property type="match status" value="1"/>
</dbReference>
<feature type="region of interest" description="Disordered" evidence="11">
    <location>
        <begin position="800"/>
        <end position="821"/>
    </location>
</feature>
<sequence>MENLRMEEVLKKYFGYSSFRPSQKDIILQILRGRDSLVVMATGSGKSLCYQIPPLISGKTAVVISPLLSLMQDQVMSLKQRGIKAEYVGSTQMDQTVISSAECGHFNILYMTPEKATSVSSKFWSNLQKVGISLLAVDEAHCISEWGHDFRREYKQLHNLRGFLINIPFVGLTATATEKVRRDIIQSLKMKDPYVAIGSFDRPNLFYGVKHFDRGDSFVEELVREITKHVANAGSTIIYCTTVKDTEQIFESLRAAGVQAGIYHGQMTAKARQDSHRSFIRDELLVMVATVAFGMGIDKPNIRCVIHYGCPKSLESYYQESGRCGRDGISSVCWLYFTRSDFAKGHFYLEESQSKTHREAVMQSLMAAQRYCSLATCRRKSLLEYFGEQVSFTNCGNCDTCTSSNKARERDMSEEAFLLLTCIQSCGSRWGLNMPIDVLRGSRSRKILDKNYDKLQLYGLGKKHSSNWWKALGDQLIVHGYLVENVSDIYRTVRVSSSGLEFLRASSTAYHPPLLLIVTSEMADEEEESAHCKVQGDFQNLASEEYKEFSETEAKLYQMLLGLRERLARSTGTAPYAVCGDQTIKNMAKIRPSTKARLANMDGVNQHLVAMYGDEFLLHIGRLSSELDLPRDGEALTVQIVSTRKVPSNSERKLAPAKFSAWKMWMEDCHTLTEIANFPGRAAPLKEATVAEYILEAAREGFSISWSRFFKETDCQFEILLEIQSAVAKVGSTERLKPIKEELPEHVSYMHIKAYLTMQKLGVSLDEIKGHEESCKPEECILGTSSGGANVCGSKHTRIEESEVEDTHPSKSLKSGTGEDNTMLEATESRILELLQNQNGVSLPMIMDHFKGSTKEQVVNLLNFLEGEFLLYKRNDLYSIM</sequence>
<evidence type="ECO:0000259" key="13">
    <source>
        <dbReference type="PROSITE" id="PS51192"/>
    </source>
</evidence>
<evidence type="ECO:0000256" key="6">
    <source>
        <dbReference type="ARBA" id="ARBA00022840"/>
    </source>
</evidence>
<dbReference type="SMART" id="SM00490">
    <property type="entry name" value="HELICc"/>
    <property type="match status" value="1"/>
</dbReference>